<comment type="cofactor">
    <cofactor evidence="1">
        <name>heme b</name>
        <dbReference type="ChEBI" id="CHEBI:60344"/>
    </cofactor>
</comment>
<organism evidence="9 10">
    <name type="scientific">Pedobacter ginsengiterrae</name>
    <dbReference type="NCBI Taxonomy" id="871696"/>
    <lineage>
        <taxon>Bacteria</taxon>
        <taxon>Pseudomonadati</taxon>
        <taxon>Bacteroidota</taxon>
        <taxon>Sphingobacteriia</taxon>
        <taxon>Sphingobacteriales</taxon>
        <taxon>Sphingobacteriaceae</taxon>
        <taxon>Pedobacter</taxon>
    </lineage>
</organism>
<keyword evidence="10" id="KW-1185">Reference proteome</keyword>
<sequence length="477" mass="52684">MNLEQSSGISLDDPKFDRLLSNLQANILKFHGRNFAYHLFFKFQEERGTLARKWISNFASSSITSAKRQLTDARDFKCGKLGDGGPVFTLSLSKYGFEKLELSGSMPGDKSFASGMKASADLLHDKPSSWEAGFQKEIDMLVIIADDHDFNAKNETNKLITAVSGFASLVKMQRGNVLKMTTGVGIEHFGYADGISQPMYLSDEINGQSQPRAWDDETTLGRVLVEEKSEEAGLFGSYLVFRKLEQDVKGFKVAEKNSIGTGMGLPKVVNSSGTDDDELPGAMIVGRFENGTPVTMKDGAFQPDPHNPTNDFSYEDDPGLKCPFYAHVRLMNPRKGDPEAGPADLLLHRITRRGMPYDDLVPPRLNDQEVLAITQEMLEDRDKPSDGVGLLFMCYQSSIGNAFEVLQGFWSQGNIAPSPVNKGQDSIIMQGTEQSRTLPEQWGSANQGNPFNFSGFVKMKGGEYFFTPSIPFLKKLG</sequence>
<dbReference type="Proteomes" id="UP001501081">
    <property type="component" value="Unassembled WGS sequence"/>
</dbReference>
<evidence type="ECO:0000313" key="9">
    <source>
        <dbReference type="EMBL" id="GAA3950230.1"/>
    </source>
</evidence>
<dbReference type="InterPro" id="IPR049509">
    <property type="entry name" value="DyP_N"/>
</dbReference>
<keyword evidence="6" id="KW-0408">Iron</keyword>
<evidence type="ECO:0000256" key="7">
    <source>
        <dbReference type="ARBA" id="ARBA00025737"/>
    </source>
</evidence>
<keyword evidence="4" id="KW-0479">Metal-binding</keyword>
<evidence type="ECO:0000256" key="3">
    <source>
        <dbReference type="ARBA" id="ARBA00022617"/>
    </source>
</evidence>
<evidence type="ECO:0000313" key="10">
    <source>
        <dbReference type="Proteomes" id="UP001501081"/>
    </source>
</evidence>
<evidence type="ECO:0000256" key="5">
    <source>
        <dbReference type="ARBA" id="ARBA00023002"/>
    </source>
</evidence>
<evidence type="ECO:0000256" key="6">
    <source>
        <dbReference type="ARBA" id="ARBA00023004"/>
    </source>
</evidence>
<evidence type="ECO:0000259" key="8">
    <source>
        <dbReference type="Pfam" id="PF21105"/>
    </source>
</evidence>
<keyword evidence="2 9" id="KW-0575">Peroxidase</keyword>
<dbReference type="RefSeq" id="WP_344764087.1">
    <property type="nucleotide sequence ID" value="NZ_BAABAK010000001.1"/>
</dbReference>
<dbReference type="PANTHER" id="PTHR30521">
    <property type="entry name" value="DEFERROCHELATASE/PEROXIDASE"/>
    <property type="match status" value="1"/>
</dbReference>
<dbReference type="PROSITE" id="PS51404">
    <property type="entry name" value="DYP_PEROXIDASE"/>
    <property type="match status" value="1"/>
</dbReference>
<accession>A0ABP7NM94</accession>
<evidence type="ECO:0000256" key="2">
    <source>
        <dbReference type="ARBA" id="ARBA00022559"/>
    </source>
</evidence>
<dbReference type="GO" id="GO:0004601">
    <property type="term" value="F:peroxidase activity"/>
    <property type="evidence" value="ECO:0007669"/>
    <property type="project" value="UniProtKB-KW"/>
</dbReference>
<feature type="domain" description="DyP dimeric alpha+beta barrel" evidence="8">
    <location>
        <begin position="22"/>
        <end position="176"/>
    </location>
</feature>
<comment type="caution">
    <text evidence="9">The sequence shown here is derived from an EMBL/GenBank/DDBJ whole genome shotgun (WGS) entry which is preliminary data.</text>
</comment>
<dbReference type="InterPro" id="IPR011008">
    <property type="entry name" value="Dimeric_a/b-barrel"/>
</dbReference>
<name>A0ABP7NM94_9SPHI</name>
<dbReference type="EMBL" id="BAABAK010000001">
    <property type="protein sequence ID" value="GAA3950230.1"/>
    <property type="molecule type" value="Genomic_DNA"/>
</dbReference>
<gene>
    <name evidence="9" type="ORF">GCM10022246_00980</name>
</gene>
<dbReference type="Pfam" id="PF21105">
    <property type="entry name" value="DyP_N"/>
    <property type="match status" value="1"/>
</dbReference>
<keyword evidence="3" id="KW-0349">Heme</keyword>
<evidence type="ECO:0000256" key="1">
    <source>
        <dbReference type="ARBA" id="ARBA00001970"/>
    </source>
</evidence>
<proteinExistence type="inferred from homology"/>
<protein>
    <submittedName>
        <fullName evidence="9">Dyp-type peroxidase</fullName>
    </submittedName>
</protein>
<evidence type="ECO:0000256" key="4">
    <source>
        <dbReference type="ARBA" id="ARBA00022723"/>
    </source>
</evidence>
<dbReference type="PANTHER" id="PTHR30521:SF4">
    <property type="entry name" value="DEFERROCHELATASE"/>
    <property type="match status" value="1"/>
</dbReference>
<dbReference type="InterPro" id="IPR006314">
    <property type="entry name" value="Dyp_peroxidase"/>
</dbReference>
<reference evidence="10" key="1">
    <citation type="journal article" date="2019" name="Int. J. Syst. Evol. Microbiol.">
        <title>The Global Catalogue of Microorganisms (GCM) 10K type strain sequencing project: providing services to taxonomists for standard genome sequencing and annotation.</title>
        <authorList>
            <consortium name="The Broad Institute Genomics Platform"/>
            <consortium name="The Broad Institute Genome Sequencing Center for Infectious Disease"/>
            <person name="Wu L."/>
            <person name="Ma J."/>
        </authorList>
    </citation>
    <scope>NUCLEOTIDE SEQUENCE [LARGE SCALE GENOMIC DNA]</scope>
    <source>
        <strain evidence="10">JCM 17338</strain>
    </source>
</reference>
<keyword evidence="5" id="KW-0560">Oxidoreductase</keyword>
<dbReference type="SUPFAM" id="SSF54909">
    <property type="entry name" value="Dimeric alpha+beta barrel"/>
    <property type="match status" value="1"/>
</dbReference>
<comment type="similarity">
    <text evidence="7">Belongs to the DyP-type peroxidase family.</text>
</comment>